<evidence type="ECO:0000256" key="3">
    <source>
        <dbReference type="ARBA" id="ARBA00022475"/>
    </source>
</evidence>
<keyword evidence="2" id="KW-0813">Transport</keyword>
<proteinExistence type="predicted"/>
<accession>A0ABU1HW27</accession>
<evidence type="ECO:0000256" key="5">
    <source>
        <dbReference type="ARBA" id="ARBA00022989"/>
    </source>
</evidence>
<dbReference type="InterPro" id="IPR000515">
    <property type="entry name" value="MetI-like"/>
</dbReference>
<name>A0ABU1HW27_9MICO</name>
<dbReference type="EMBL" id="JAVIZQ010000001">
    <property type="protein sequence ID" value="MDR6144056.1"/>
    <property type="molecule type" value="Genomic_DNA"/>
</dbReference>
<dbReference type="InterPro" id="IPR035906">
    <property type="entry name" value="MetI-like_sf"/>
</dbReference>
<organism evidence="10 11">
    <name type="scientific">Microbacterium foliorum</name>
    <dbReference type="NCBI Taxonomy" id="104336"/>
    <lineage>
        <taxon>Bacteria</taxon>
        <taxon>Bacillati</taxon>
        <taxon>Actinomycetota</taxon>
        <taxon>Actinomycetes</taxon>
        <taxon>Micrococcales</taxon>
        <taxon>Microbacteriaceae</taxon>
        <taxon>Microbacterium</taxon>
    </lineage>
</organism>
<dbReference type="PANTHER" id="PTHR43744:SF12">
    <property type="entry name" value="ABC TRANSPORTER PERMEASE PROTEIN MG189-RELATED"/>
    <property type="match status" value="1"/>
</dbReference>
<evidence type="ECO:0000256" key="6">
    <source>
        <dbReference type="ARBA" id="ARBA00023136"/>
    </source>
</evidence>
<keyword evidence="11" id="KW-1185">Reference proteome</keyword>
<keyword evidence="10" id="KW-0762">Sugar transport</keyword>
<protein>
    <submittedName>
        <fullName evidence="10">Multiple sugar transport system permease protein</fullName>
    </submittedName>
</protein>
<evidence type="ECO:0000256" key="8">
    <source>
        <dbReference type="SAM" id="Phobius"/>
    </source>
</evidence>
<evidence type="ECO:0000313" key="10">
    <source>
        <dbReference type="EMBL" id="MDR6144056.1"/>
    </source>
</evidence>
<evidence type="ECO:0000256" key="2">
    <source>
        <dbReference type="ARBA" id="ARBA00022448"/>
    </source>
</evidence>
<dbReference type="SUPFAM" id="SSF161098">
    <property type="entry name" value="MetI-like"/>
    <property type="match status" value="1"/>
</dbReference>
<feature type="domain" description="ABC transmembrane type-1" evidence="9">
    <location>
        <begin position="114"/>
        <end position="308"/>
    </location>
</feature>
<keyword evidence="4 8" id="KW-0812">Transmembrane</keyword>
<feature type="region of interest" description="Disordered" evidence="7">
    <location>
        <begin position="22"/>
        <end position="45"/>
    </location>
</feature>
<feature type="transmembrane region" description="Helical" evidence="8">
    <location>
        <begin position="178"/>
        <end position="199"/>
    </location>
</feature>
<dbReference type="CDD" id="cd06261">
    <property type="entry name" value="TM_PBP2"/>
    <property type="match status" value="1"/>
</dbReference>
<feature type="transmembrane region" description="Helical" evidence="8">
    <location>
        <begin position="233"/>
        <end position="253"/>
    </location>
</feature>
<evidence type="ECO:0000256" key="4">
    <source>
        <dbReference type="ARBA" id="ARBA00022692"/>
    </source>
</evidence>
<feature type="transmembrane region" description="Helical" evidence="8">
    <location>
        <begin position="286"/>
        <end position="308"/>
    </location>
</feature>
<gene>
    <name evidence="10" type="ORF">QE375_003610</name>
</gene>
<evidence type="ECO:0000313" key="11">
    <source>
        <dbReference type="Proteomes" id="UP001249291"/>
    </source>
</evidence>
<sequence>MSITRTDSDTVDTTREIVLPVSTGPRTSRRRRRVLTHGEDSGTAARGGSKWVVLTGLVLFTIYSIGPAWWLIVSATKSREQLYTTNGLWFADFRLFDNLVELFKYENGSFGLWMWNSVLYSTAGSLGLTAVALAAGYGLAMYQYRGKATSMAFVIGSFLIPGALLTVPSYLLFVQLGIFNTIWSMILPAFFGPFSVYLAKVYTEGAVPPELLEAARIDGAGEYRTFFSIGLRLLTTAGATIFLLHFVAMWNSFYAPLIMLRDRTLWPVMLGLYSWLGRGADSEIDVTTLVITGSLVASVPMVLLMVAMQRYWRAGVTMGSLK</sequence>
<evidence type="ECO:0000256" key="1">
    <source>
        <dbReference type="ARBA" id="ARBA00004651"/>
    </source>
</evidence>
<keyword evidence="5 8" id="KW-1133">Transmembrane helix</keyword>
<feature type="transmembrane region" description="Helical" evidence="8">
    <location>
        <begin position="118"/>
        <end position="140"/>
    </location>
</feature>
<reference evidence="10 11" key="1">
    <citation type="submission" date="2023-08" db="EMBL/GenBank/DDBJ databases">
        <title>Functional and genomic diversity of the sorghum phyllosphere microbiome.</title>
        <authorList>
            <person name="Shade A."/>
        </authorList>
    </citation>
    <scope>NUCLEOTIDE SEQUENCE [LARGE SCALE GENOMIC DNA]</scope>
    <source>
        <strain evidence="10 11">SORGH_AS_0445</strain>
    </source>
</reference>
<dbReference type="Gene3D" id="1.10.3720.10">
    <property type="entry name" value="MetI-like"/>
    <property type="match status" value="1"/>
</dbReference>
<comment type="caution">
    <text evidence="10">The sequence shown here is derived from an EMBL/GenBank/DDBJ whole genome shotgun (WGS) entry which is preliminary data.</text>
</comment>
<keyword evidence="6 8" id="KW-0472">Membrane</keyword>
<feature type="transmembrane region" description="Helical" evidence="8">
    <location>
        <begin position="152"/>
        <end position="172"/>
    </location>
</feature>
<comment type="subcellular location">
    <subcellularLocation>
        <location evidence="1">Cell membrane</location>
        <topology evidence="1">Multi-pass membrane protein</topology>
    </subcellularLocation>
</comment>
<dbReference type="PROSITE" id="PS50928">
    <property type="entry name" value="ABC_TM1"/>
    <property type="match status" value="1"/>
</dbReference>
<evidence type="ECO:0000259" key="9">
    <source>
        <dbReference type="PROSITE" id="PS50928"/>
    </source>
</evidence>
<dbReference type="PANTHER" id="PTHR43744">
    <property type="entry name" value="ABC TRANSPORTER PERMEASE PROTEIN MG189-RELATED-RELATED"/>
    <property type="match status" value="1"/>
</dbReference>
<evidence type="ECO:0000256" key="7">
    <source>
        <dbReference type="SAM" id="MobiDB-lite"/>
    </source>
</evidence>
<dbReference type="Proteomes" id="UP001249291">
    <property type="component" value="Unassembled WGS sequence"/>
</dbReference>
<keyword evidence="3" id="KW-1003">Cell membrane</keyword>
<feature type="transmembrane region" description="Helical" evidence="8">
    <location>
        <begin position="51"/>
        <end position="72"/>
    </location>
</feature>